<name>A0AAN7WF14_9PEZI</name>
<dbReference type="EMBL" id="JAVRQU010000005">
    <property type="protein sequence ID" value="KAK5702990.1"/>
    <property type="molecule type" value="Genomic_DNA"/>
</dbReference>
<proteinExistence type="predicted"/>
<evidence type="ECO:0000256" key="1">
    <source>
        <dbReference type="SAM" id="MobiDB-lite"/>
    </source>
</evidence>
<accession>A0AAN7WF14</accession>
<dbReference type="AlphaFoldDB" id="A0AAN7WF14"/>
<reference evidence="2" key="1">
    <citation type="submission" date="2023-08" db="EMBL/GenBank/DDBJ databases">
        <title>Black Yeasts Isolated from many extreme environments.</title>
        <authorList>
            <person name="Coleine C."/>
            <person name="Stajich J.E."/>
            <person name="Selbmann L."/>
        </authorList>
    </citation>
    <scope>NUCLEOTIDE SEQUENCE</scope>
    <source>
        <strain evidence="2">CCFEE 5810</strain>
    </source>
</reference>
<comment type="caution">
    <text evidence="2">The sequence shown here is derived from an EMBL/GenBank/DDBJ whole genome shotgun (WGS) entry which is preliminary data.</text>
</comment>
<feature type="region of interest" description="Disordered" evidence="1">
    <location>
        <begin position="1"/>
        <end position="84"/>
    </location>
</feature>
<protein>
    <submittedName>
        <fullName evidence="2">Uncharacterized protein</fullName>
    </submittedName>
</protein>
<organism evidence="2 3">
    <name type="scientific">Elasticomyces elasticus</name>
    <dbReference type="NCBI Taxonomy" id="574655"/>
    <lineage>
        <taxon>Eukaryota</taxon>
        <taxon>Fungi</taxon>
        <taxon>Dikarya</taxon>
        <taxon>Ascomycota</taxon>
        <taxon>Pezizomycotina</taxon>
        <taxon>Dothideomycetes</taxon>
        <taxon>Dothideomycetidae</taxon>
        <taxon>Mycosphaerellales</taxon>
        <taxon>Teratosphaeriaceae</taxon>
        <taxon>Elasticomyces</taxon>
    </lineage>
</organism>
<gene>
    <name evidence="2" type="ORF">LTR97_003936</name>
</gene>
<sequence length="109" mass="11385">MADLDQECHASPTALTEDALANRTNPTTRQDEEARAKSLASKNNMAAFSSKHAAAPSGYGAGESTTSKKRKAASPADVRLPSKSASRLVTALAQLLLDDLALAKDDITS</sequence>
<evidence type="ECO:0000313" key="3">
    <source>
        <dbReference type="Proteomes" id="UP001310594"/>
    </source>
</evidence>
<dbReference type="Proteomes" id="UP001310594">
    <property type="component" value="Unassembled WGS sequence"/>
</dbReference>
<evidence type="ECO:0000313" key="2">
    <source>
        <dbReference type="EMBL" id="KAK5702990.1"/>
    </source>
</evidence>